<dbReference type="KEGG" id="pcav:D3880_20925"/>
<evidence type="ECO:0000313" key="1">
    <source>
        <dbReference type="EMBL" id="AYC34687.1"/>
    </source>
</evidence>
<reference evidence="2" key="1">
    <citation type="submission" date="2018-09" db="EMBL/GenBank/DDBJ databases">
        <authorList>
            <person name="Zhu H."/>
        </authorList>
    </citation>
    <scope>NUCLEOTIDE SEQUENCE [LARGE SCALE GENOMIC DNA]</scope>
    <source>
        <strain evidence="2">K2W31S-8</strain>
    </source>
</reference>
<dbReference type="EMBL" id="CP032419">
    <property type="protein sequence ID" value="AYC34687.1"/>
    <property type="molecule type" value="Genomic_DNA"/>
</dbReference>
<keyword evidence="2" id="KW-1185">Reference proteome</keyword>
<proteinExistence type="predicted"/>
<organism evidence="1 2">
    <name type="scientific">Pseudomonas cavernae</name>
    <dbReference type="NCBI Taxonomy" id="2320867"/>
    <lineage>
        <taxon>Bacteria</taxon>
        <taxon>Pseudomonadati</taxon>
        <taxon>Pseudomonadota</taxon>
        <taxon>Gammaproteobacteria</taxon>
        <taxon>Pseudomonadales</taxon>
        <taxon>Pseudomonadaceae</taxon>
        <taxon>Pseudomonas</taxon>
    </lineage>
</organism>
<dbReference type="OrthoDB" id="9815272at2"/>
<dbReference type="Proteomes" id="UP000265560">
    <property type="component" value="Chromosome"/>
</dbReference>
<dbReference type="AlphaFoldDB" id="A0A385Z930"/>
<protein>
    <submittedName>
        <fullName evidence="1">Uncharacterized protein</fullName>
    </submittedName>
</protein>
<name>A0A385Z930_9PSED</name>
<evidence type="ECO:0000313" key="2">
    <source>
        <dbReference type="Proteomes" id="UP000265560"/>
    </source>
</evidence>
<dbReference type="RefSeq" id="WP_119895339.1">
    <property type="nucleotide sequence ID" value="NZ_CP032419.1"/>
</dbReference>
<gene>
    <name evidence="1" type="ORF">D3880_20925</name>
</gene>
<sequence length="63" mass="6820">MLARYVRWGGLANAFPERMLYLGTGSQHLGNFGKVVVRGLTGTLALARTAKTLATMPVPKRCT</sequence>
<accession>A0A385Z930</accession>